<organism evidence="3">
    <name type="scientific">Virus NIOZ-UU159</name>
    <dbReference type="NCBI Taxonomy" id="2763270"/>
    <lineage>
        <taxon>Viruses</taxon>
    </lineage>
</organism>
<evidence type="ECO:0000259" key="2">
    <source>
        <dbReference type="PROSITE" id="PS50800"/>
    </source>
</evidence>
<keyword evidence="1" id="KW-0812">Transmembrane</keyword>
<dbReference type="EMBL" id="MW030596">
    <property type="protein sequence ID" value="QPI16709.1"/>
    <property type="molecule type" value="Genomic_DNA"/>
</dbReference>
<keyword evidence="1" id="KW-0472">Membrane</keyword>
<dbReference type="Gene3D" id="1.10.720.30">
    <property type="entry name" value="SAP domain"/>
    <property type="match status" value="1"/>
</dbReference>
<protein>
    <submittedName>
        <fullName evidence="3">SAP domain protein</fullName>
    </submittedName>
</protein>
<gene>
    <name evidence="3" type="ORF">NIOZUU159_00203</name>
</gene>
<dbReference type="SUPFAM" id="SSF68906">
    <property type="entry name" value="SAP domain"/>
    <property type="match status" value="1"/>
</dbReference>
<accession>A0A7S9XEA0</accession>
<evidence type="ECO:0000313" key="3">
    <source>
        <dbReference type="EMBL" id="QPI16709.1"/>
    </source>
</evidence>
<evidence type="ECO:0000256" key="1">
    <source>
        <dbReference type="SAM" id="Phobius"/>
    </source>
</evidence>
<name>A0A7S9XEA0_9VIRU</name>
<dbReference type="PROSITE" id="PS50800">
    <property type="entry name" value="SAP"/>
    <property type="match status" value="1"/>
</dbReference>
<sequence>MYSFLFNQTYISIFVIALLMFLIMFLWRKLTILEGNYFLLEKRVNIIKKEDRTEQLSKNLENSNAVMKEVFKNNIKRTSCNIDDIVCNIPKDINAEEYIMEDIENNIDITIVDVEDANSSKGSVNIVKEIVEDDIINEQELVSHIEDITGTGCTLETADEATIEFADTNDNASTTSEITFNSEDDKTLSKKFKAMNMEKLREECKNNSLSTEGTKSTLIARIIDNIKKQK</sequence>
<proteinExistence type="predicted"/>
<dbReference type="InterPro" id="IPR003034">
    <property type="entry name" value="SAP_dom"/>
</dbReference>
<dbReference type="Pfam" id="PF02037">
    <property type="entry name" value="SAP"/>
    <property type="match status" value="1"/>
</dbReference>
<reference evidence="3" key="1">
    <citation type="submission" date="2020-08" db="EMBL/GenBank/DDBJ databases">
        <title>Bridging the membrane lipid divide: bacteria of the FCB group superphylum have the potential to synthesize archaeal ether lipids.</title>
        <authorList>
            <person name="Villanueva L."/>
            <person name="von Meijenfeldt F.A.B."/>
            <person name="Westbye A.B."/>
            <person name="Yadav S."/>
            <person name="Hopmans E.C."/>
            <person name="Dutilh B.E."/>
            <person name="Sinninghe Damste J.S."/>
        </authorList>
    </citation>
    <scope>NUCLEOTIDE SEQUENCE</scope>
    <source>
        <strain evidence="3">NIOZ-UU159</strain>
    </source>
</reference>
<feature type="transmembrane region" description="Helical" evidence="1">
    <location>
        <begin position="6"/>
        <end position="27"/>
    </location>
</feature>
<feature type="domain" description="SAP" evidence="2">
    <location>
        <begin position="192"/>
        <end position="226"/>
    </location>
</feature>
<keyword evidence="1" id="KW-1133">Transmembrane helix</keyword>
<dbReference type="InterPro" id="IPR036361">
    <property type="entry name" value="SAP_dom_sf"/>
</dbReference>